<dbReference type="GO" id="GO:0005886">
    <property type="term" value="C:plasma membrane"/>
    <property type="evidence" value="ECO:0007669"/>
    <property type="project" value="UniProtKB-SubCell"/>
</dbReference>
<name>K9UJH9_CHAP6</name>
<gene>
    <name evidence="9" type="ORF">Cha6605_3342</name>
</gene>
<proteinExistence type="inferred from homology"/>
<evidence type="ECO:0000256" key="1">
    <source>
        <dbReference type="ARBA" id="ARBA00004651"/>
    </source>
</evidence>
<feature type="transmembrane region" description="Helical" evidence="8">
    <location>
        <begin position="12"/>
        <end position="37"/>
    </location>
</feature>
<dbReference type="Pfam" id="PF01925">
    <property type="entry name" value="TauE"/>
    <property type="match status" value="1"/>
</dbReference>
<keyword evidence="4 8" id="KW-1003">Cell membrane</keyword>
<organism evidence="9 10">
    <name type="scientific">Chamaesiphon minutus (strain ATCC 27169 / PCC 6605)</name>
    <dbReference type="NCBI Taxonomy" id="1173020"/>
    <lineage>
        <taxon>Bacteria</taxon>
        <taxon>Bacillati</taxon>
        <taxon>Cyanobacteriota</taxon>
        <taxon>Cyanophyceae</taxon>
        <taxon>Gomontiellales</taxon>
        <taxon>Chamaesiphonaceae</taxon>
        <taxon>Chamaesiphon</taxon>
    </lineage>
</organism>
<reference evidence="9 10" key="1">
    <citation type="submission" date="2012-05" db="EMBL/GenBank/DDBJ databases">
        <title>Finished chromosome of genome of Chamaesiphon sp. PCC 6605.</title>
        <authorList>
            <consortium name="US DOE Joint Genome Institute"/>
            <person name="Gugger M."/>
            <person name="Coursin T."/>
            <person name="Rippka R."/>
            <person name="Tandeau De Marsac N."/>
            <person name="Huntemann M."/>
            <person name="Wei C.-L."/>
            <person name="Han J."/>
            <person name="Detter J.C."/>
            <person name="Han C."/>
            <person name="Tapia R."/>
            <person name="Chen A."/>
            <person name="Kyrpides N."/>
            <person name="Mavromatis K."/>
            <person name="Markowitz V."/>
            <person name="Szeto E."/>
            <person name="Ivanova N."/>
            <person name="Pagani I."/>
            <person name="Pati A."/>
            <person name="Goodwin L."/>
            <person name="Nordberg H.P."/>
            <person name="Cantor M.N."/>
            <person name="Hua S.X."/>
            <person name="Woyke T."/>
            <person name="Kerfeld C.A."/>
        </authorList>
    </citation>
    <scope>NUCLEOTIDE SEQUENCE [LARGE SCALE GENOMIC DNA]</scope>
    <source>
        <strain evidence="10">ATCC 27169 / PCC 6605</strain>
    </source>
</reference>
<evidence type="ECO:0000256" key="5">
    <source>
        <dbReference type="ARBA" id="ARBA00022692"/>
    </source>
</evidence>
<feature type="transmembrane region" description="Helical" evidence="8">
    <location>
        <begin position="216"/>
        <end position="233"/>
    </location>
</feature>
<dbReference type="AlphaFoldDB" id="K9UJH9"/>
<feature type="transmembrane region" description="Helical" evidence="8">
    <location>
        <begin position="80"/>
        <end position="100"/>
    </location>
</feature>
<keyword evidence="7 8" id="KW-0472">Membrane</keyword>
<dbReference type="PANTHER" id="PTHR30269:SF0">
    <property type="entry name" value="MEMBRANE TRANSPORTER PROTEIN YFCA-RELATED"/>
    <property type="match status" value="1"/>
</dbReference>
<sequence length="260" mass="27854">MPIAPPLTYLNGLLLFATAFIAGGLNAVAGGGSFISFPTLIFTGISPIAANATNNTALWVAGLASAGAYRRDLDVDRRTMLILSIVSLAGGLFGSIALLYTSADVFKKLIPYLLLLATIVFIFGESFKKWLQSFDVTNSSQPPRLIYLVTAQLIISIYGGFFGAGIGILMLATLTFFNIKNIHAMNALKSFLATCINGIAIVPFLFAGIIAWKQTIIMAIGGALGGYFIANFARQIPSIIVRRFVSIVAIAMTTYFFIRS</sequence>
<dbReference type="InterPro" id="IPR002781">
    <property type="entry name" value="TM_pro_TauE-like"/>
</dbReference>
<dbReference type="OrthoDB" id="9807082at2"/>
<keyword evidence="5 8" id="KW-0812">Transmembrane</keyword>
<dbReference type="RefSeq" id="WP_015160479.1">
    <property type="nucleotide sequence ID" value="NC_019697.1"/>
</dbReference>
<accession>K9UJH9</accession>
<dbReference type="PANTHER" id="PTHR30269">
    <property type="entry name" value="TRANSMEMBRANE PROTEIN YFCA"/>
    <property type="match status" value="1"/>
</dbReference>
<comment type="subcellular location">
    <subcellularLocation>
        <location evidence="1 8">Cell membrane</location>
        <topology evidence="1 8">Multi-pass membrane protein</topology>
    </subcellularLocation>
</comment>
<dbReference type="EMBL" id="CP003600">
    <property type="protein sequence ID" value="AFY94344.1"/>
    <property type="molecule type" value="Genomic_DNA"/>
</dbReference>
<comment type="similarity">
    <text evidence="2 8">Belongs to the 4-toluene sulfonate uptake permease (TSUP) (TC 2.A.102) family.</text>
</comment>
<keyword evidence="10" id="KW-1185">Reference proteome</keyword>
<feature type="transmembrane region" description="Helical" evidence="8">
    <location>
        <begin position="191"/>
        <end position="210"/>
    </location>
</feature>
<feature type="transmembrane region" description="Helical" evidence="8">
    <location>
        <begin position="109"/>
        <end position="126"/>
    </location>
</feature>
<feature type="transmembrane region" description="Helical" evidence="8">
    <location>
        <begin position="146"/>
        <end position="179"/>
    </location>
</feature>
<dbReference type="Proteomes" id="UP000010366">
    <property type="component" value="Chromosome"/>
</dbReference>
<dbReference type="eggNOG" id="COG0730">
    <property type="taxonomic scope" value="Bacteria"/>
</dbReference>
<feature type="transmembrane region" description="Helical" evidence="8">
    <location>
        <begin position="240"/>
        <end position="258"/>
    </location>
</feature>
<dbReference type="STRING" id="1173020.Cha6605_3342"/>
<dbReference type="InterPro" id="IPR052017">
    <property type="entry name" value="TSUP"/>
</dbReference>
<keyword evidence="3" id="KW-0813">Transport</keyword>
<dbReference type="PATRIC" id="fig|1173020.3.peg.3837"/>
<evidence type="ECO:0000256" key="6">
    <source>
        <dbReference type="ARBA" id="ARBA00022989"/>
    </source>
</evidence>
<evidence type="ECO:0000256" key="8">
    <source>
        <dbReference type="RuleBase" id="RU363041"/>
    </source>
</evidence>
<evidence type="ECO:0000256" key="3">
    <source>
        <dbReference type="ARBA" id="ARBA00022448"/>
    </source>
</evidence>
<dbReference type="HOGENOM" id="CLU_045498_7_0_3"/>
<evidence type="ECO:0000256" key="7">
    <source>
        <dbReference type="ARBA" id="ARBA00023136"/>
    </source>
</evidence>
<evidence type="ECO:0000313" key="9">
    <source>
        <dbReference type="EMBL" id="AFY94344.1"/>
    </source>
</evidence>
<keyword evidence="6 8" id="KW-1133">Transmembrane helix</keyword>
<protein>
    <recommendedName>
        <fullName evidence="8">Probable membrane transporter protein</fullName>
    </recommendedName>
</protein>
<evidence type="ECO:0000256" key="2">
    <source>
        <dbReference type="ARBA" id="ARBA00009142"/>
    </source>
</evidence>
<evidence type="ECO:0000256" key="4">
    <source>
        <dbReference type="ARBA" id="ARBA00022475"/>
    </source>
</evidence>
<evidence type="ECO:0000313" key="10">
    <source>
        <dbReference type="Proteomes" id="UP000010366"/>
    </source>
</evidence>
<dbReference type="KEGG" id="cmp:Cha6605_3342"/>